<name>A0A060BSC7_9BACT</name>
<accession>A0A060BSC7</accession>
<dbReference type="SUPFAM" id="SSF56601">
    <property type="entry name" value="beta-lactamase/transpeptidase-like"/>
    <property type="match status" value="1"/>
</dbReference>
<dbReference type="GO" id="GO:0016787">
    <property type="term" value="F:hydrolase activity"/>
    <property type="evidence" value="ECO:0007669"/>
    <property type="project" value="UniProtKB-KW"/>
</dbReference>
<dbReference type="InterPro" id="IPR012338">
    <property type="entry name" value="Beta-lactam/transpept-like"/>
</dbReference>
<dbReference type="PANTHER" id="PTHR43283:SF11">
    <property type="entry name" value="BETA-LACTAMASE-RELATED DOMAIN-CONTAINING PROTEIN"/>
    <property type="match status" value="1"/>
</dbReference>
<dbReference type="AlphaFoldDB" id="A0A060BSC7"/>
<dbReference type="Pfam" id="PF00144">
    <property type="entry name" value="Beta-lactamase"/>
    <property type="match status" value="1"/>
</dbReference>
<reference evidence="3" key="1">
    <citation type="journal article" date="2013" name="Environ. Microbiol.">
        <title>Seasonally variable intestinal metagenomes of the red palm weevil (Rhynchophorus ferrugineus).</title>
        <authorList>
            <person name="Jia S."/>
            <person name="Zhang X."/>
            <person name="Zhang G."/>
            <person name="Yin A."/>
            <person name="Zhang S."/>
            <person name="Li F."/>
            <person name="Wang L."/>
            <person name="Zhao D."/>
            <person name="Yun Q."/>
            <person name="Tala"/>
            <person name="Wang J."/>
            <person name="Sun G."/>
            <person name="Baabdullah M."/>
            <person name="Yu X."/>
            <person name="Hu S."/>
            <person name="Al-Mssallem I.S."/>
            <person name="Yu J."/>
        </authorList>
    </citation>
    <scope>NUCLEOTIDE SEQUENCE</scope>
</reference>
<proteinExistence type="predicted"/>
<sequence length="93" mass="10359">MRLKYTVPEELGISTAALKEIDNIAQQAVEKRATPGMVVLAARNGKVFFHKAYGYHTYSKKEPEQLNDIFDMASVTKITATTPSVMRLVEKGN</sequence>
<protein>
    <submittedName>
        <fullName evidence="3">Beta-lactamase</fullName>
    </submittedName>
</protein>
<evidence type="ECO:0000313" key="3">
    <source>
        <dbReference type="EMBL" id="AIA85592.1"/>
    </source>
</evidence>
<dbReference type="InterPro" id="IPR050789">
    <property type="entry name" value="Diverse_Enzym_Activities"/>
</dbReference>
<dbReference type="EMBL" id="KF118331">
    <property type="protein sequence ID" value="AIA85592.1"/>
    <property type="molecule type" value="Genomic_DNA"/>
</dbReference>
<organism evidence="3">
    <name type="scientific">uncultured Dyadobacter sp</name>
    <dbReference type="NCBI Taxonomy" id="443075"/>
    <lineage>
        <taxon>Bacteria</taxon>
        <taxon>Pseudomonadati</taxon>
        <taxon>Bacteroidota</taxon>
        <taxon>Cytophagia</taxon>
        <taxon>Cytophagales</taxon>
        <taxon>Spirosomataceae</taxon>
        <taxon>Dyadobacter</taxon>
        <taxon>environmental samples</taxon>
    </lineage>
</organism>
<feature type="domain" description="Beta-lactamase-related" evidence="2">
    <location>
        <begin position="21"/>
        <end position="92"/>
    </location>
</feature>
<dbReference type="Gene3D" id="3.40.710.10">
    <property type="entry name" value="DD-peptidase/beta-lactamase superfamily"/>
    <property type="match status" value="1"/>
</dbReference>
<evidence type="ECO:0000259" key="2">
    <source>
        <dbReference type="Pfam" id="PF00144"/>
    </source>
</evidence>
<keyword evidence="1" id="KW-0378">Hydrolase</keyword>
<dbReference type="InterPro" id="IPR001466">
    <property type="entry name" value="Beta-lactam-related"/>
</dbReference>
<evidence type="ECO:0000256" key="1">
    <source>
        <dbReference type="ARBA" id="ARBA00022801"/>
    </source>
</evidence>
<dbReference type="PANTHER" id="PTHR43283">
    <property type="entry name" value="BETA-LACTAMASE-RELATED"/>
    <property type="match status" value="1"/>
</dbReference>